<evidence type="ECO:0000259" key="10">
    <source>
        <dbReference type="Pfam" id="PF23231"/>
    </source>
</evidence>
<gene>
    <name evidence="12" type="ORF">AAHA92_08949</name>
</gene>
<comment type="similarity">
    <text evidence="2">Belongs to the crooked-neck family.</text>
</comment>
<keyword evidence="5" id="KW-0677">Repeat</keyword>
<reference evidence="12 13" key="1">
    <citation type="submission" date="2024-06" db="EMBL/GenBank/DDBJ databases">
        <title>A chromosome level genome sequence of Diviner's sage (Salvia divinorum).</title>
        <authorList>
            <person name="Ford S.A."/>
            <person name="Ro D.-K."/>
            <person name="Ness R.W."/>
            <person name="Phillips M.A."/>
        </authorList>
    </citation>
    <scope>NUCLEOTIDE SEQUENCE [LARGE SCALE GENOMIC DNA]</scope>
    <source>
        <strain evidence="12">SAF-2024a</strain>
        <tissue evidence="12">Leaf</tissue>
    </source>
</reference>
<keyword evidence="13" id="KW-1185">Reference proteome</keyword>
<dbReference type="SMART" id="SM00386">
    <property type="entry name" value="HAT"/>
    <property type="match status" value="8"/>
</dbReference>
<evidence type="ECO:0000313" key="12">
    <source>
        <dbReference type="EMBL" id="KAL1558490.1"/>
    </source>
</evidence>
<dbReference type="PANTHER" id="PTHR11246">
    <property type="entry name" value="PRE-MRNA SPLICING FACTOR"/>
    <property type="match status" value="1"/>
</dbReference>
<evidence type="ECO:0000259" key="11">
    <source>
        <dbReference type="Pfam" id="PF23233"/>
    </source>
</evidence>
<dbReference type="InterPro" id="IPR011990">
    <property type="entry name" value="TPR-like_helical_dom_sf"/>
</dbReference>
<comment type="caution">
    <text evidence="12">The sequence shown here is derived from an EMBL/GenBank/DDBJ whole genome shotgun (WGS) entry which is preliminary data.</text>
</comment>
<comment type="subcellular location">
    <subcellularLocation>
        <location evidence="1">Nucleus</location>
    </subcellularLocation>
</comment>
<feature type="region of interest" description="Disordered" evidence="8">
    <location>
        <begin position="677"/>
        <end position="717"/>
    </location>
</feature>
<dbReference type="Pfam" id="PF23231">
    <property type="entry name" value="HAT_Syf1_CNRKL1_C"/>
    <property type="match status" value="2"/>
</dbReference>
<evidence type="ECO:0000256" key="2">
    <source>
        <dbReference type="ARBA" id="ARBA00008644"/>
    </source>
</evidence>
<feature type="compositionally biased region" description="Acidic residues" evidence="8">
    <location>
        <begin position="704"/>
        <end position="717"/>
    </location>
</feature>
<dbReference type="InterPro" id="IPR056350">
    <property type="entry name" value="HAT_Syf1_central"/>
</dbReference>
<keyword evidence="4" id="KW-0747">Spliceosome</keyword>
<dbReference type="AlphaFoldDB" id="A0ABD1HPW5"/>
<evidence type="ECO:0000256" key="1">
    <source>
        <dbReference type="ARBA" id="ARBA00004123"/>
    </source>
</evidence>
<evidence type="ECO:0000256" key="4">
    <source>
        <dbReference type="ARBA" id="ARBA00022728"/>
    </source>
</evidence>
<dbReference type="InterPro" id="IPR055433">
    <property type="entry name" value="HAT_Syf1-like_N"/>
</dbReference>
<keyword evidence="6" id="KW-0508">mRNA splicing</keyword>
<dbReference type="InterPro" id="IPR003107">
    <property type="entry name" value="HAT"/>
</dbReference>
<dbReference type="Proteomes" id="UP001567538">
    <property type="component" value="Unassembled WGS sequence"/>
</dbReference>
<dbReference type="InterPro" id="IPR045075">
    <property type="entry name" value="Syf1-like"/>
</dbReference>
<dbReference type="Gene3D" id="1.25.40.10">
    <property type="entry name" value="Tetratricopeptide repeat domain"/>
    <property type="match status" value="4"/>
</dbReference>
<dbReference type="PANTHER" id="PTHR11246:SF5">
    <property type="entry name" value="PRE-MRNA-SPLICING FACTOR SYF1"/>
    <property type="match status" value="1"/>
</dbReference>
<feature type="domain" description="Pre-mRNA-splicing factor Syf1/CRNKL1-like C-terminal HAT-repeats" evidence="10">
    <location>
        <begin position="457"/>
        <end position="675"/>
    </location>
</feature>
<feature type="domain" description="Pre-mRNA-splicing factor SYF1 central HAT repeats" evidence="9">
    <location>
        <begin position="162"/>
        <end position="373"/>
    </location>
</feature>
<feature type="domain" description="Pre-mRNA-splicing factor Syf1/CRNKL1-like C-terminal HAT-repeats" evidence="10">
    <location>
        <begin position="375"/>
        <end position="417"/>
    </location>
</feature>
<organism evidence="12 13">
    <name type="scientific">Salvia divinorum</name>
    <name type="common">Maria pastora</name>
    <name type="synonym">Diviner's sage</name>
    <dbReference type="NCBI Taxonomy" id="28513"/>
    <lineage>
        <taxon>Eukaryota</taxon>
        <taxon>Viridiplantae</taxon>
        <taxon>Streptophyta</taxon>
        <taxon>Embryophyta</taxon>
        <taxon>Tracheophyta</taxon>
        <taxon>Spermatophyta</taxon>
        <taxon>Magnoliopsida</taxon>
        <taxon>eudicotyledons</taxon>
        <taxon>Gunneridae</taxon>
        <taxon>Pentapetalae</taxon>
        <taxon>asterids</taxon>
        <taxon>lamiids</taxon>
        <taxon>Lamiales</taxon>
        <taxon>Lamiaceae</taxon>
        <taxon>Nepetoideae</taxon>
        <taxon>Mentheae</taxon>
        <taxon>Salviinae</taxon>
        <taxon>Salvia</taxon>
        <taxon>Salvia subgen. Calosphace</taxon>
    </lineage>
</organism>
<dbReference type="Pfam" id="PF23220">
    <property type="entry name" value="HAT_Syf1_M"/>
    <property type="match status" value="1"/>
</dbReference>
<accession>A0ABD1HPW5</accession>
<keyword evidence="7" id="KW-0539">Nucleus</keyword>
<dbReference type="InterPro" id="IPR055430">
    <property type="entry name" value="HAT_Syf1_CNRKL1_C"/>
</dbReference>
<evidence type="ECO:0000256" key="7">
    <source>
        <dbReference type="ARBA" id="ARBA00023242"/>
    </source>
</evidence>
<dbReference type="GO" id="GO:0005681">
    <property type="term" value="C:spliceosomal complex"/>
    <property type="evidence" value="ECO:0007669"/>
    <property type="project" value="UniProtKB-KW"/>
</dbReference>
<dbReference type="EMBL" id="JBEAFC010000004">
    <property type="protein sequence ID" value="KAL1558490.1"/>
    <property type="molecule type" value="Genomic_DNA"/>
</dbReference>
<evidence type="ECO:0000256" key="3">
    <source>
        <dbReference type="ARBA" id="ARBA00022664"/>
    </source>
</evidence>
<sequence length="783" mass="91555">MAICEDVDYPFEEEVFRNPHNLKSWWRYLTHAPRAIIYARALKALPGSYKLWHAYLRLRLDAAHGLPITDSQHQTLNNTFERALAMMHKMSRIWLMFLQSLNHKRLITRTRRTFDRALRALPVTQHASVWECYIAFASQKSVPLKTSLVVYNRFLKYDPSYIEDYIEFLIDLGLWKMVAERLAEVLRVMTNLSLRRGRLIIECGWNCDLLIQHSSEMSSGLDVDAIIRGGIRKFRDEVGRLWTCLVDYYIRRGLLEKARDVYEEGMTTVITVRDFGEVFDAYSQFEESVLSIKIKNMDNDDIDEEGFWFKDENDVDMLLERYEHLIHRSSELANCVQMRQNPHNVNRWHQRVKLFQGNPTKQILTYTEAVRTVDPIKAVGKPHTLWVGFANLYKAHGDVSNARVIFDKAVQLDYKLVYSPAFGVNGRRWSSDTTISRAHFNSSNVLLTSHLSRSRREEHSYFEDSFKVYERGVEIFKYPHVKDIWVAYLSTFVKRYGKSKLERAREMFEMAIEKAPAESVKPLYLYLEYAKMEEEYGMAKRVMRVYDEATRAVPPSEKLGVYKIYIARAAAAFGLAKTREIYEQAINESGLSDKDVKAMCLRYAQVEKQLGEIDRGRAMYKHASQFADPRCVHEYLWNKWHEFEVQHGSEDTYLEMHRIKRSVRARYCQSLDKAKEGDDKMERRLTSNDIDSSGRGGLVQHNEEDVELPPQEDEEIQQGDAIFGGLNLVRKRDERSDAQNDGAMERIKRMRQSIDSDHINYADAFFEDLDAFGWKNKSVVSFV</sequence>
<evidence type="ECO:0000256" key="6">
    <source>
        <dbReference type="ARBA" id="ARBA00023187"/>
    </source>
</evidence>
<dbReference type="Pfam" id="PF23233">
    <property type="entry name" value="HAT_Syf1_CNRKL1_N"/>
    <property type="match status" value="1"/>
</dbReference>
<dbReference type="SUPFAM" id="SSF48452">
    <property type="entry name" value="TPR-like"/>
    <property type="match status" value="2"/>
</dbReference>
<feature type="domain" description="Pre-mRNA-splicing factor Syf1-like N-terminal HAT-repeats" evidence="11">
    <location>
        <begin position="8"/>
        <end position="159"/>
    </location>
</feature>
<protein>
    <submittedName>
        <fullName evidence="12">Pre-mRNA-splicing factor SYF1-like</fullName>
    </submittedName>
</protein>
<evidence type="ECO:0000256" key="8">
    <source>
        <dbReference type="SAM" id="MobiDB-lite"/>
    </source>
</evidence>
<evidence type="ECO:0000256" key="5">
    <source>
        <dbReference type="ARBA" id="ARBA00022737"/>
    </source>
</evidence>
<dbReference type="GO" id="GO:0008380">
    <property type="term" value="P:RNA splicing"/>
    <property type="evidence" value="ECO:0007669"/>
    <property type="project" value="UniProtKB-KW"/>
</dbReference>
<keyword evidence="3" id="KW-0507">mRNA processing</keyword>
<proteinExistence type="inferred from homology"/>
<evidence type="ECO:0000259" key="9">
    <source>
        <dbReference type="Pfam" id="PF23220"/>
    </source>
</evidence>
<feature type="compositionally biased region" description="Basic and acidic residues" evidence="8">
    <location>
        <begin position="677"/>
        <end position="686"/>
    </location>
</feature>
<dbReference type="FunFam" id="1.25.40.10:FF:000137">
    <property type="entry name" value="Pre-mRNA-splicing factor syf1"/>
    <property type="match status" value="1"/>
</dbReference>
<dbReference type="GO" id="GO:0006397">
    <property type="term" value="P:mRNA processing"/>
    <property type="evidence" value="ECO:0007669"/>
    <property type="project" value="UniProtKB-KW"/>
</dbReference>
<evidence type="ECO:0000313" key="13">
    <source>
        <dbReference type="Proteomes" id="UP001567538"/>
    </source>
</evidence>
<name>A0ABD1HPW5_SALDI</name>